<dbReference type="Pfam" id="PF11231">
    <property type="entry name" value="DUF3034"/>
    <property type="match status" value="1"/>
</dbReference>
<evidence type="ECO:0000313" key="2">
    <source>
        <dbReference type="EMBL" id="MFD1122622.1"/>
    </source>
</evidence>
<dbReference type="Proteomes" id="UP001597206">
    <property type="component" value="Unassembled WGS sequence"/>
</dbReference>
<proteinExistence type="predicted"/>
<dbReference type="RefSeq" id="WP_379033314.1">
    <property type="nucleotide sequence ID" value="NZ_JBHTLN010000001.1"/>
</dbReference>
<reference evidence="3" key="1">
    <citation type="journal article" date="2019" name="Int. J. Syst. Evol. Microbiol.">
        <title>The Global Catalogue of Microorganisms (GCM) 10K type strain sequencing project: providing services to taxonomists for standard genome sequencing and annotation.</title>
        <authorList>
            <consortium name="The Broad Institute Genomics Platform"/>
            <consortium name="The Broad Institute Genome Sequencing Center for Infectious Disease"/>
            <person name="Wu L."/>
            <person name="Ma J."/>
        </authorList>
    </citation>
    <scope>NUCLEOTIDE SEQUENCE [LARGE SCALE GENOMIC DNA]</scope>
    <source>
        <strain evidence="3">CCUG 58411</strain>
    </source>
</reference>
<name>A0ABW3PC65_9PROT</name>
<protein>
    <submittedName>
        <fullName evidence="2">DUF3034 family protein</fullName>
    </submittedName>
</protein>
<evidence type="ECO:0000313" key="3">
    <source>
        <dbReference type="Proteomes" id="UP001597206"/>
    </source>
</evidence>
<gene>
    <name evidence="2" type="ORF">ACFQ2T_08930</name>
</gene>
<keyword evidence="3" id="KW-1185">Reference proteome</keyword>
<organism evidence="2 3">
    <name type="scientific">Methylophilus flavus</name>
    <dbReference type="NCBI Taxonomy" id="640084"/>
    <lineage>
        <taxon>Bacteria</taxon>
        <taxon>Pseudomonadati</taxon>
        <taxon>Pseudomonadota</taxon>
        <taxon>Betaproteobacteria</taxon>
        <taxon>Nitrosomonadales</taxon>
        <taxon>Methylophilaceae</taxon>
        <taxon>Methylophilus</taxon>
    </lineage>
</organism>
<keyword evidence="1" id="KW-0732">Signal</keyword>
<accession>A0ABW3PC65</accession>
<dbReference type="InterPro" id="IPR021393">
    <property type="entry name" value="DUF3034"/>
</dbReference>
<feature type="signal peptide" evidence="1">
    <location>
        <begin position="1"/>
        <end position="26"/>
    </location>
</feature>
<sequence length="290" mass="31126">MCTIKSISSLLSLLLALGAFSSLASAGDRLLATGGVTQVEGSAGGGLMPWAVISGYGTDKQIGGSAFYTHAETKADYKLNSAGISLGFVNRVEVSAAQTRFGLGNTIRGEEIRLNTVGVKLRVIGDAIYDQDSWIPQISVGAQYKYNEDFNFVPKLLGAKDRSGVDYYVAASKLFLGAANGYNLLVNANLHATKANQFGLLGFGGDRRDSYRLYPAVSAAVMLSDSFLVGTELRFKPDNLSAAEEKKAQDIFLTWFPHRNVSVTGAYIDLGTIATKENQTGWYLSGQINY</sequence>
<comment type="caution">
    <text evidence="2">The sequence shown here is derived from an EMBL/GenBank/DDBJ whole genome shotgun (WGS) entry which is preliminary data.</text>
</comment>
<evidence type="ECO:0000256" key="1">
    <source>
        <dbReference type="SAM" id="SignalP"/>
    </source>
</evidence>
<feature type="chain" id="PRO_5045654489" evidence="1">
    <location>
        <begin position="27"/>
        <end position="290"/>
    </location>
</feature>
<dbReference type="EMBL" id="JBHTLN010000001">
    <property type="protein sequence ID" value="MFD1122622.1"/>
    <property type="molecule type" value="Genomic_DNA"/>
</dbReference>